<proteinExistence type="predicted"/>
<dbReference type="InterPro" id="IPR002912">
    <property type="entry name" value="ACT_dom"/>
</dbReference>
<protein>
    <recommendedName>
        <fullName evidence="2">ACT domain-containing protein</fullName>
    </recommendedName>
</protein>
<keyword evidence="4" id="KW-1185">Reference proteome</keyword>
<sequence>MYKLKEDVPQRHSPTSNDSSQSTYIIISPQIEEVGVLAKYLKIFETYKVNLLHIESRASTKVADRYEFVIECAPSGDLGSAITEIKESSDYFNIISTNYANNQVLYRTQRAVCYNHKKNITSVNDNLVVKDENNTSEDFDNGRKVVNRHIMTALESGTKSQGSIKRNHMQ</sequence>
<dbReference type="EMBL" id="JASPKY010000428">
    <property type="protein sequence ID" value="KAK9700859.1"/>
    <property type="molecule type" value="Genomic_DNA"/>
</dbReference>
<dbReference type="SUPFAM" id="SSF55021">
    <property type="entry name" value="ACT-like"/>
    <property type="match status" value="1"/>
</dbReference>
<dbReference type="Gene3D" id="3.30.70.260">
    <property type="match status" value="1"/>
</dbReference>
<evidence type="ECO:0000259" key="2">
    <source>
        <dbReference type="PROSITE" id="PS51671"/>
    </source>
</evidence>
<feature type="compositionally biased region" description="Basic and acidic residues" evidence="1">
    <location>
        <begin position="1"/>
        <end position="10"/>
    </location>
</feature>
<evidence type="ECO:0000313" key="3">
    <source>
        <dbReference type="EMBL" id="KAK9700859.1"/>
    </source>
</evidence>
<evidence type="ECO:0000256" key="1">
    <source>
        <dbReference type="SAM" id="MobiDB-lite"/>
    </source>
</evidence>
<name>A0AAW1JD02_POPJA</name>
<accession>A0AAW1JD02</accession>
<feature type="domain" description="ACT" evidence="2">
    <location>
        <begin position="25"/>
        <end position="102"/>
    </location>
</feature>
<feature type="compositionally biased region" description="Polar residues" evidence="1">
    <location>
        <begin position="12"/>
        <end position="21"/>
    </location>
</feature>
<feature type="region of interest" description="Disordered" evidence="1">
    <location>
        <begin position="1"/>
        <end position="21"/>
    </location>
</feature>
<dbReference type="AlphaFoldDB" id="A0AAW1JD02"/>
<reference evidence="3 4" key="1">
    <citation type="journal article" date="2024" name="BMC Genomics">
        <title>De novo assembly and annotation of Popillia japonica's genome with initial clues to its potential as an invasive pest.</title>
        <authorList>
            <person name="Cucini C."/>
            <person name="Boschi S."/>
            <person name="Funari R."/>
            <person name="Cardaioli E."/>
            <person name="Iannotti N."/>
            <person name="Marturano G."/>
            <person name="Paoli F."/>
            <person name="Bruttini M."/>
            <person name="Carapelli A."/>
            <person name="Frati F."/>
            <person name="Nardi F."/>
        </authorList>
    </citation>
    <scope>NUCLEOTIDE SEQUENCE [LARGE SCALE GENOMIC DNA]</scope>
    <source>
        <strain evidence="3">DMR45628</strain>
    </source>
</reference>
<gene>
    <name evidence="3" type="ORF">QE152_g30977</name>
</gene>
<organism evidence="3 4">
    <name type="scientific">Popillia japonica</name>
    <name type="common">Japanese beetle</name>
    <dbReference type="NCBI Taxonomy" id="7064"/>
    <lineage>
        <taxon>Eukaryota</taxon>
        <taxon>Metazoa</taxon>
        <taxon>Ecdysozoa</taxon>
        <taxon>Arthropoda</taxon>
        <taxon>Hexapoda</taxon>
        <taxon>Insecta</taxon>
        <taxon>Pterygota</taxon>
        <taxon>Neoptera</taxon>
        <taxon>Endopterygota</taxon>
        <taxon>Coleoptera</taxon>
        <taxon>Polyphaga</taxon>
        <taxon>Scarabaeiformia</taxon>
        <taxon>Scarabaeidae</taxon>
        <taxon>Rutelinae</taxon>
        <taxon>Popillia</taxon>
    </lineage>
</organism>
<dbReference type="PROSITE" id="PS51671">
    <property type="entry name" value="ACT"/>
    <property type="match status" value="1"/>
</dbReference>
<dbReference type="Proteomes" id="UP001458880">
    <property type="component" value="Unassembled WGS sequence"/>
</dbReference>
<evidence type="ECO:0000313" key="4">
    <source>
        <dbReference type="Proteomes" id="UP001458880"/>
    </source>
</evidence>
<dbReference type="InterPro" id="IPR045865">
    <property type="entry name" value="ACT-like_dom_sf"/>
</dbReference>
<comment type="caution">
    <text evidence="3">The sequence shown here is derived from an EMBL/GenBank/DDBJ whole genome shotgun (WGS) entry which is preliminary data.</text>
</comment>